<keyword evidence="4" id="KW-0175">Coiled coil</keyword>
<reference evidence="6 7" key="1">
    <citation type="submission" date="2018-11" db="EMBL/GenBank/DDBJ databases">
        <title>Novel Erysipelotrichaceae bacterium isolated from small intestine of a swine.</title>
        <authorList>
            <person name="Kim J.S."/>
            <person name="Choe H."/>
            <person name="Lee Y.R."/>
            <person name="Kim K.M."/>
            <person name="Park D.S."/>
        </authorList>
    </citation>
    <scope>NUCLEOTIDE SEQUENCE [LARGE SCALE GENOMIC DNA]</scope>
    <source>
        <strain evidence="6 7">SG0102</strain>
    </source>
</reference>
<dbReference type="CDD" id="cd05013">
    <property type="entry name" value="SIS_RpiR"/>
    <property type="match status" value="1"/>
</dbReference>
<dbReference type="InterPro" id="IPR001347">
    <property type="entry name" value="SIS_dom"/>
</dbReference>
<accession>A0A3G9JGK1</accession>
<dbReference type="KEGG" id="ebm:SG0102_24390"/>
<dbReference type="PANTHER" id="PTHR30514">
    <property type="entry name" value="GLUCOKINASE"/>
    <property type="match status" value="1"/>
</dbReference>
<evidence type="ECO:0000259" key="5">
    <source>
        <dbReference type="PROSITE" id="PS51071"/>
    </source>
</evidence>
<dbReference type="Proteomes" id="UP000268059">
    <property type="component" value="Chromosome"/>
</dbReference>
<dbReference type="GO" id="GO:0003677">
    <property type="term" value="F:DNA binding"/>
    <property type="evidence" value="ECO:0007669"/>
    <property type="project" value="UniProtKB-KW"/>
</dbReference>
<dbReference type="Gene3D" id="3.40.50.10490">
    <property type="entry name" value="Glucose-6-phosphate isomerase like protein, domain 1"/>
    <property type="match status" value="1"/>
</dbReference>
<keyword evidence="2" id="KW-0238">DNA-binding</keyword>
<dbReference type="InterPro" id="IPR046348">
    <property type="entry name" value="SIS_dom_sf"/>
</dbReference>
<dbReference type="InterPro" id="IPR036388">
    <property type="entry name" value="WH-like_DNA-bd_sf"/>
</dbReference>
<evidence type="ECO:0000313" key="6">
    <source>
        <dbReference type="EMBL" id="BBH27505.1"/>
    </source>
</evidence>
<organism evidence="6 7">
    <name type="scientific">Intestinibaculum porci</name>
    <dbReference type="NCBI Taxonomy" id="2487118"/>
    <lineage>
        <taxon>Bacteria</taxon>
        <taxon>Bacillati</taxon>
        <taxon>Bacillota</taxon>
        <taxon>Erysipelotrichia</taxon>
        <taxon>Erysipelotrichales</taxon>
        <taxon>Erysipelotrichaceae</taxon>
        <taxon>Intestinibaculum</taxon>
    </lineage>
</organism>
<dbReference type="GO" id="GO:1901135">
    <property type="term" value="P:carbohydrate derivative metabolic process"/>
    <property type="evidence" value="ECO:0007669"/>
    <property type="project" value="InterPro"/>
</dbReference>
<dbReference type="SUPFAM" id="SSF53697">
    <property type="entry name" value="SIS domain"/>
    <property type="match status" value="1"/>
</dbReference>
<dbReference type="InterPro" id="IPR035472">
    <property type="entry name" value="RpiR-like_SIS"/>
</dbReference>
<feature type="coiled-coil region" evidence="4">
    <location>
        <begin position="80"/>
        <end position="107"/>
    </location>
</feature>
<dbReference type="InterPro" id="IPR047640">
    <property type="entry name" value="RpiR-like"/>
</dbReference>
<dbReference type="GO" id="GO:0003700">
    <property type="term" value="F:DNA-binding transcription factor activity"/>
    <property type="evidence" value="ECO:0007669"/>
    <property type="project" value="InterPro"/>
</dbReference>
<evidence type="ECO:0000313" key="7">
    <source>
        <dbReference type="Proteomes" id="UP000268059"/>
    </source>
</evidence>
<evidence type="ECO:0000256" key="3">
    <source>
        <dbReference type="ARBA" id="ARBA00023163"/>
    </source>
</evidence>
<dbReference type="Gene3D" id="1.10.10.10">
    <property type="entry name" value="Winged helix-like DNA-binding domain superfamily/Winged helix DNA-binding domain"/>
    <property type="match status" value="1"/>
</dbReference>
<dbReference type="GO" id="GO:0097367">
    <property type="term" value="F:carbohydrate derivative binding"/>
    <property type="evidence" value="ECO:0007669"/>
    <property type="project" value="InterPro"/>
</dbReference>
<evidence type="ECO:0000256" key="2">
    <source>
        <dbReference type="ARBA" id="ARBA00023125"/>
    </source>
</evidence>
<gene>
    <name evidence="6" type="ORF">SG0102_24390</name>
</gene>
<dbReference type="Pfam" id="PF01418">
    <property type="entry name" value="HTH_6"/>
    <property type="match status" value="1"/>
</dbReference>
<evidence type="ECO:0000256" key="1">
    <source>
        <dbReference type="ARBA" id="ARBA00023015"/>
    </source>
</evidence>
<dbReference type="SUPFAM" id="SSF46689">
    <property type="entry name" value="Homeodomain-like"/>
    <property type="match status" value="1"/>
</dbReference>
<evidence type="ECO:0000256" key="4">
    <source>
        <dbReference type="SAM" id="Coils"/>
    </source>
</evidence>
<dbReference type="Pfam" id="PF01380">
    <property type="entry name" value="SIS"/>
    <property type="match status" value="1"/>
</dbReference>
<name>A0A3G9JGK1_9FIRM</name>
<dbReference type="InterPro" id="IPR000281">
    <property type="entry name" value="HTH_RpiR"/>
</dbReference>
<dbReference type="AlphaFoldDB" id="A0A3G9JGK1"/>
<sequence length="278" mass="32083">MMLRSITNYNEVDILYTLITYVNYSSSQDMYYTIAQTILSHLDDMPNISINDLATMCYTSPATISRFCKDLNTKSFANFKKELQIALDLANDEIHLEEAEEKQLNDDPTLIIDKVYRETIDSLKQGQASLDMAHIDQVCELIHDAPNIHMFAYQFSKLVCTDFQQKMLKLRKFVYAFADRGDMLAKFDTIEPGELVIIVSVRARKKIMDGLVDKLKEKKPEILLVTLNQDYENEGISHYLRIGGYESDYTQSAMMGTLDLMTVFNIIYVRYGLKYCNL</sequence>
<dbReference type="PROSITE" id="PS51071">
    <property type="entry name" value="HTH_RPIR"/>
    <property type="match status" value="1"/>
</dbReference>
<keyword evidence="1" id="KW-0805">Transcription regulation</keyword>
<protein>
    <recommendedName>
        <fullName evidence="5">HTH rpiR-type domain-containing protein</fullName>
    </recommendedName>
</protein>
<keyword evidence="7" id="KW-1185">Reference proteome</keyword>
<dbReference type="EMBL" id="AP019309">
    <property type="protein sequence ID" value="BBH27505.1"/>
    <property type="molecule type" value="Genomic_DNA"/>
</dbReference>
<proteinExistence type="predicted"/>
<keyword evidence="3" id="KW-0804">Transcription</keyword>
<feature type="domain" description="HTH rpiR-type" evidence="5">
    <location>
        <begin position="14"/>
        <end position="90"/>
    </location>
</feature>
<dbReference type="PANTHER" id="PTHR30514:SF1">
    <property type="entry name" value="HTH-TYPE TRANSCRIPTIONAL REGULATOR HEXR-RELATED"/>
    <property type="match status" value="1"/>
</dbReference>
<dbReference type="InParanoid" id="A0A3G9JGK1"/>
<dbReference type="InterPro" id="IPR009057">
    <property type="entry name" value="Homeodomain-like_sf"/>
</dbReference>